<comment type="function">
    <text evidence="12">Initiates the restart of stalled replication forks, which reloads the replicative helicase on sites other than the origin of replication. Recognizes and binds to abandoned replication forks and remodels them to uncover a helicase loading site. Promotes assembly of the primosome at these replication forks.</text>
</comment>
<dbReference type="GO" id="GO:0016787">
    <property type="term" value="F:hydrolase activity"/>
    <property type="evidence" value="ECO:0007669"/>
    <property type="project" value="UniProtKB-KW"/>
</dbReference>
<gene>
    <name evidence="12 15" type="primary">priA</name>
    <name evidence="15" type="ORF">LKD22_03780</name>
</gene>
<dbReference type="FunFam" id="3.40.1440.60:FF:000001">
    <property type="entry name" value="Primosomal protein N"/>
    <property type="match status" value="1"/>
</dbReference>
<dbReference type="GO" id="GO:1990077">
    <property type="term" value="C:primosome complex"/>
    <property type="evidence" value="ECO:0007669"/>
    <property type="project" value="UniProtKB-UniRule"/>
</dbReference>
<keyword evidence="16" id="KW-1185">Reference proteome</keyword>
<comment type="catalytic activity">
    <reaction evidence="12">
        <text>Couples ATP hydrolysis with the unwinding of duplex DNA by translocating in the 3'-5' direction.</text>
        <dbReference type="EC" id="5.6.2.4"/>
    </reaction>
</comment>
<keyword evidence="3 12" id="KW-0479">Metal-binding</keyword>
<evidence type="ECO:0000256" key="10">
    <source>
        <dbReference type="ARBA" id="ARBA00023235"/>
    </source>
</evidence>
<dbReference type="HAMAP" id="MF_00983">
    <property type="entry name" value="PriA"/>
    <property type="match status" value="1"/>
</dbReference>
<feature type="binding site" evidence="12">
    <location>
        <position position="530"/>
    </location>
    <ligand>
        <name>Zn(2+)</name>
        <dbReference type="ChEBI" id="CHEBI:29105"/>
        <label>2</label>
    </ligand>
</feature>
<dbReference type="PROSITE" id="PS51194">
    <property type="entry name" value="HELICASE_CTER"/>
    <property type="match status" value="1"/>
</dbReference>
<evidence type="ECO:0000256" key="12">
    <source>
        <dbReference type="HAMAP-Rule" id="MF_00983"/>
    </source>
</evidence>
<dbReference type="InterPro" id="IPR042115">
    <property type="entry name" value="PriA_3primeBD_sf"/>
</dbReference>
<keyword evidence="9 12" id="KW-0238">DNA-binding</keyword>
<dbReference type="NCBIfam" id="TIGR00595">
    <property type="entry name" value="priA"/>
    <property type="match status" value="1"/>
</dbReference>
<dbReference type="InterPro" id="IPR005259">
    <property type="entry name" value="PriA"/>
</dbReference>
<dbReference type="AlphaFoldDB" id="A0AAW4VZ11"/>
<keyword evidence="6 12" id="KW-0347">Helicase</keyword>
<feature type="domain" description="Helicase ATP-binding" evidence="13">
    <location>
        <begin position="290"/>
        <end position="456"/>
    </location>
</feature>
<comment type="subunit">
    <text evidence="12">Component of the replication restart primosome.</text>
</comment>
<dbReference type="SMART" id="SM00487">
    <property type="entry name" value="DEXDc"/>
    <property type="match status" value="1"/>
</dbReference>
<sequence length="816" mass="89650">MAEKICAAAVDAATYAIDKLYSYRVPDELREQVQIGTRVLVPFGFGNKRAEAVVLAFREDAGEFKLKPIVEVLDETPILTAEQLKLAAWMRERLYCTYFDCVHAMLPAGLWFKRNETYTLAPDADLAALRERGGEDGQVLALFEQPGQTLSVSEIRDRLGKGAGQTLDALAGEGILVYHSNTAQKTGDKTEKMLRLDMEASEAMSHISRRSPARMDVVSLLSDGGAMSQKEIVYMTGVSDAALRDMTKKGILRAEYEEVLRAPDFSEVPRAAAPVLSAAQQQAYDGMAALMDENAPRAALLFGVTGSGKTQVYLQLIAHALEQGKSAIVLVPEIGLTPQLLRQFAARFGEEVAVLHSALSAGERYDSFKKIKTGRARVVIGTRSAVFAPAKNLGVIIIDEEQDAAYRSEQSPRYHARDVAKYRAAQTDALLVLGSATPSVETYYGAKQGKYPVFTLTERFLGAGLPEVIISDMRGLAREGRSGIIGPDLERELISTLEKGKQAILFLNRRGNSRVIGCGVCGWVPECPSCSTTMTYHSVSGRAMCHYCGASIKITGKCPQCGSTSLFTETPGTQKLEEELHERFPSARVLRMDADTMNAKGAHERLLNKFGKGEADILIGTQMVTKGLDFENVTLVGVLDADQSLYAQDYRAHERTFSLITQVVGRAGRRFDTGRAVIQTYSPLHPVILTAARQDYEAFYESEMQTREALRCPPVCDITMITAVGELEQQVLSSLLALKTRLQSLMEGQFADVKAPVLGPAAAQMVKVMGRYRYHLTIRAKDCARWRRLISGVLREFMQDGKNRGVTVFADSNNEM</sequence>
<evidence type="ECO:0000256" key="7">
    <source>
        <dbReference type="ARBA" id="ARBA00022833"/>
    </source>
</evidence>
<feature type="binding site" evidence="12">
    <location>
        <position position="558"/>
    </location>
    <ligand>
        <name>Zn(2+)</name>
        <dbReference type="ChEBI" id="CHEBI:29105"/>
        <label>1</label>
    </ligand>
</feature>
<dbReference type="GO" id="GO:0006270">
    <property type="term" value="P:DNA replication initiation"/>
    <property type="evidence" value="ECO:0007669"/>
    <property type="project" value="TreeGrafter"/>
</dbReference>
<evidence type="ECO:0000256" key="5">
    <source>
        <dbReference type="ARBA" id="ARBA00022801"/>
    </source>
</evidence>
<evidence type="ECO:0000256" key="3">
    <source>
        <dbReference type="ARBA" id="ARBA00022723"/>
    </source>
</evidence>
<dbReference type="EMBL" id="JAJEPX010000007">
    <property type="protein sequence ID" value="MCC2176251.1"/>
    <property type="molecule type" value="Genomic_DNA"/>
</dbReference>
<dbReference type="FunFam" id="3.40.50.300:FF:000489">
    <property type="entry name" value="Primosome assembly protein PriA"/>
    <property type="match status" value="1"/>
</dbReference>
<evidence type="ECO:0000256" key="6">
    <source>
        <dbReference type="ARBA" id="ARBA00022806"/>
    </source>
</evidence>
<dbReference type="SMART" id="SM00490">
    <property type="entry name" value="HELICc"/>
    <property type="match status" value="1"/>
</dbReference>
<dbReference type="GeneID" id="98659533"/>
<accession>A0AAW4VZ11</accession>
<comment type="similarity">
    <text evidence="12">Belongs to the helicase family. PriA subfamily.</text>
</comment>
<feature type="binding site" evidence="12">
    <location>
        <position position="548"/>
    </location>
    <ligand>
        <name>Zn(2+)</name>
        <dbReference type="ChEBI" id="CHEBI:29105"/>
        <label>2</label>
    </ligand>
</feature>
<keyword evidence="1 12" id="KW-0639">Primosome</keyword>
<dbReference type="GO" id="GO:0006269">
    <property type="term" value="P:DNA replication, synthesis of primer"/>
    <property type="evidence" value="ECO:0007669"/>
    <property type="project" value="UniProtKB-KW"/>
</dbReference>
<dbReference type="InterPro" id="IPR001650">
    <property type="entry name" value="Helicase_C-like"/>
</dbReference>
<keyword evidence="4 12" id="KW-0547">Nucleotide-binding</keyword>
<proteinExistence type="inferred from homology"/>
<feature type="binding site" evidence="12">
    <location>
        <position position="518"/>
    </location>
    <ligand>
        <name>Zn(2+)</name>
        <dbReference type="ChEBI" id="CHEBI:29105"/>
        <label>1</label>
    </ligand>
</feature>
<dbReference type="GO" id="GO:0043138">
    <property type="term" value="F:3'-5' DNA helicase activity"/>
    <property type="evidence" value="ECO:0007669"/>
    <property type="project" value="UniProtKB-EC"/>
</dbReference>
<evidence type="ECO:0000313" key="16">
    <source>
        <dbReference type="Proteomes" id="UP001298753"/>
    </source>
</evidence>
<dbReference type="EC" id="5.6.2.4" evidence="12"/>
<evidence type="ECO:0000256" key="4">
    <source>
        <dbReference type="ARBA" id="ARBA00022741"/>
    </source>
</evidence>
<feature type="domain" description="Helicase C-terminal" evidence="14">
    <location>
        <begin position="553"/>
        <end position="710"/>
    </location>
</feature>
<dbReference type="GO" id="GO:0006310">
    <property type="term" value="P:DNA recombination"/>
    <property type="evidence" value="ECO:0007669"/>
    <property type="project" value="InterPro"/>
</dbReference>
<dbReference type="GO" id="GO:0008270">
    <property type="term" value="F:zinc ion binding"/>
    <property type="evidence" value="ECO:0007669"/>
    <property type="project" value="UniProtKB-UniRule"/>
</dbReference>
<keyword evidence="8 12" id="KW-0067">ATP-binding</keyword>
<dbReference type="Pfam" id="PF18319">
    <property type="entry name" value="Zn_ribbon_PriA"/>
    <property type="match status" value="1"/>
</dbReference>
<dbReference type="PANTHER" id="PTHR30580:SF0">
    <property type="entry name" value="PRIMOSOMAL PROTEIN N"/>
    <property type="match status" value="1"/>
</dbReference>
<evidence type="ECO:0000256" key="9">
    <source>
        <dbReference type="ARBA" id="ARBA00023125"/>
    </source>
</evidence>
<feature type="binding site" evidence="12">
    <location>
        <position position="527"/>
    </location>
    <ligand>
        <name>Zn(2+)</name>
        <dbReference type="ChEBI" id="CHEBI:29105"/>
        <label>2</label>
    </ligand>
</feature>
<protein>
    <recommendedName>
        <fullName evidence="12">Replication restart protein PriA</fullName>
    </recommendedName>
    <alternativeName>
        <fullName evidence="12">ATP-dependent DNA helicase PriA</fullName>
        <ecNumber evidence="12">5.6.2.4</ecNumber>
    </alternativeName>
    <alternativeName>
        <fullName evidence="12">DNA 3'-5' helicase PriA</fullName>
    </alternativeName>
</protein>
<reference evidence="15 16" key="1">
    <citation type="submission" date="2021-10" db="EMBL/GenBank/DDBJ databases">
        <title>Anaerobic single-cell dispensing facilitates the cultivation of human gut bacteria.</title>
        <authorList>
            <person name="Afrizal A."/>
        </authorList>
    </citation>
    <scope>NUCLEOTIDE SEQUENCE [LARGE SCALE GENOMIC DNA]</scope>
    <source>
        <strain evidence="15 16">CLA-AA-H270</strain>
    </source>
</reference>
<dbReference type="Gene3D" id="3.40.50.300">
    <property type="entry name" value="P-loop containing nucleotide triphosphate hydrolases"/>
    <property type="match status" value="2"/>
</dbReference>
<dbReference type="InterPro" id="IPR041236">
    <property type="entry name" value="PriA_C"/>
</dbReference>
<dbReference type="InterPro" id="IPR011545">
    <property type="entry name" value="DEAD/DEAH_box_helicase_dom"/>
</dbReference>
<keyword evidence="2 12" id="KW-0235">DNA replication</keyword>
<dbReference type="GO" id="GO:0005524">
    <property type="term" value="F:ATP binding"/>
    <property type="evidence" value="ECO:0007669"/>
    <property type="project" value="UniProtKB-UniRule"/>
</dbReference>
<feature type="binding site" evidence="12">
    <location>
        <position position="561"/>
    </location>
    <ligand>
        <name>Zn(2+)</name>
        <dbReference type="ChEBI" id="CHEBI:29105"/>
        <label>1</label>
    </ligand>
</feature>
<dbReference type="PANTHER" id="PTHR30580">
    <property type="entry name" value="PRIMOSOMAL PROTEIN N"/>
    <property type="match status" value="1"/>
</dbReference>
<comment type="caution">
    <text evidence="15">The sequence shown here is derived from an EMBL/GenBank/DDBJ whole genome shotgun (WGS) entry which is preliminary data.</text>
</comment>
<evidence type="ECO:0000259" key="14">
    <source>
        <dbReference type="PROSITE" id="PS51194"/>
    </source>
</evidence>
<comment type="cofactor">
    <cofactor evidence="12">
        <name>Zn(2+)</name>
        <dbReference type="ChEBI" id="CHEBI:29105"/>
    </cofactor>
    <text evidence="12">Binds 2 zinc ions per subunit.</text>
</comment>
<dbReference type="InterPro" id="IPR014001">
    <property type="entry name" value="Helicase_ATP-bd"/>
</dbReference>
<organism evidence="15 16">
    <name type="scientific">Agathobaculum butyriciproducens</name>
    <dbReference type="NCBI Taxonomy" id="1628085"/>
    <lineage>
        <taxon>Bacteria</taxon>
        <taxon>Bacillati</taxon>
        <taxon>Bacillota</taxon>
        <taxon>Clostridia</taxon>
        <taxon>Eubacteriales</taxon>
        <taxon>Butyricicoccaceae</taxon>
        <taxon>Agathobaculum</taxon>
    </lineage>
</organism>
<dbReference type="GO" id="GO:0003677">
    <property type="term" value="F:DNA binding"/>
    <property type="evidence" value="ECO:0007669"/>
    <property type="project" value="UniProtKB-UniRule"/>
</dbReference>
<dbReference type="Gene3D" id="3.40.1440.60">
    <property type="entry name" value="PriA, 3(prime) DNA-binding domain"/>
    <property type="match status" value="1"/>
</dbReference>
<dbReference type="InterPro" id="IPR027417">
    <property type="entry name" value="P-loop_NTPase"/>
</dbReference>
<evidence type="ECO:0000313" key="15">
    <source>
        <dbReference type="EMBL" id="MCC2176251.1"/>
    </source>
</evidence>
<dbReference type="CDD" id="cd18804">
    <property type="entry name" value="SF2_C_priA"/>
    <property type="match status" value="1"/>
</dbReference>
<dbReference type="InterPro" id="IPR041222">
    <property type="entry name" value="PriA_3primeBD"/>
</dbReference>
<feature type="binding site" evidence="12">
    <location>
        <position position="521"/>
    </location>
    <ligand>
        <name>Zn(2+)</name>
        <dbReference type="ChEBI" id="CHEBI:29105"/>
        <label>1</label>
    </ligand>
</feature>
<evidence type="ECO:0000256" key="2">
    <source>
        <dbReference type="ARBA" id="ARBA00022705"/>
    </source>
</evidence>
<dbReference type="SUPFAM" id="SSF52540">
    <property type="entry name" value="P-loop containing nucleoside triphosphate hydrolases"/>
    <property type="match status" value="2"/>
</dbReference>
<dbReference type="Pfam" id="PF18074">
    <property type="entry name" value="PriA_C"/>
    <property type="match status" value="1"/>
</dbReference>
<dbReference type="Pfam" id="PF00271">
    <property type="entry name" value="Helicase_C"/>
    <property type="match status" value="1"/>
</dbReference>
<dbReference type="InterPro" id="IPR040498">
    <property type="entry name" value="PriA_CRR"/>
</dbReference>
<dbReference type="Proteomes" id="UP001298753">
    <property type="component" value="Unassembled WGS sequence"/>
</dbReference>
<dbReference type="GO" id="GO:0006302">
    <property type="term" value="P:double-strand break repair"/>
    <property type="evidence" value="ECO:0007669"/>
    <property type="project" value="InterPro"/>
</dbReference>
<comment type="catalytic activity">
    <reaction evidence="11 12">
        <text>ATP + H2O = ADP + phosphate + H(+)</text>
        <dbReference type="Rhea" id="RHEA:13065"/>
        <dbReference type="ChEBI" id="CHEBI:15377"/>
        <dbReference type="ChEBI" id="CHEBI:15378"/>
        <dbReference type="ChEBI" id="CHEBI:30616"/>
        <dbReference type="ChEBI" id="CHEBI:43474"/>
        <dbReference type="ChEBI" id="CHEBI:456216"/>
        <dbReference type="EC" id="5.6.2.4"/>
    </reaction>
</comment>
<evidence type="ECO:0000256" key="11">
    <source>
        <dbReference type="ARBA" id="ARBA00048988"/>
    </source>
</evidence>
<evidence type="ECO:0000256" key="8">
    <source>
        <dbReference type="ARBA" id="ARBA00022840"/>
    </source>
</evidence>
<evidence type="ECO:0000259" key="13">
    <source>
        <dbReference type="PROSITE" id="PS51192"/>
    </source>
</evidence>
<dbReference type="CDD" id="cd17929">
    <property type="entry name" value="DEXHc_priA"/>
    <property type="match status" value="1"/>
</dbReference>
<dbReference type="PROSITE" id="PS51192">
    <property type="entry name" value="HELICASE_ATP_BIND_1"/>
    <property type="match status" value="1"/>
</dbReference>
<keyword evidence="7 12" id="KW-0862">Zinc</keyword>
<keyword evidence="5 12" id="KW-0378">Hydrolase</keyword>
<dbReference type="Pfam" id="PF00270">
    <property type="entry name" value="DEAD"/>
    <property type="match status" value="1"/>
</dbReference>
<evidence type="ECO:0000256" key="1">
    <source>
        <dbReference type="ARBA" id="ARBA00022515"/>
    </source>
</evidence>
<name>A0AAW4VZ11_9FIRM</name>
<dbReference type="RefSeq" id="WP_227600282.1">
    <property type="nucleotide sequence ID" value="NZ_JAJEPX010000007.1"/>
</dbReference>
<feature type="binding site" evidence="12">
    <location>
        <position position="545"/>
    </location>
    <ligand>
        <name>Zn(2+)</name>
        <dbReference type="ChEBI" id="CHEBI:29105"/>
        <label>2</label>
    </ligand>
</feature>
<keyword evidence="10 12" id="KW-0413">Isomerase</keyword>
<dbReference type="Pfam" id="PF17764">
    <property type="entry name" value="PriA_3primeBD"/>
    <property type="match status" value="1"/>
</dbReference>